<feature type="transmembrane region" description="Helical" evidence="5">
    <location>
        <begin position="56"/>
        <end position="82"/>
    </location>
</feature>
<evidence type="ECO:0000256" key="1">
    <source>
        <dbReference type="ARBA" id="ARBA00004141"/>
    </source>
</evidence>
<evidence type="ECO:0000256" key="3">
    <source>
        <dbReference type="ARBA" id="ARBA00022989"/>
    </source>
</evidence>
<evidence type="ECO:0008006" key="8">
    <source>
        <dbReference type="Google" id="ProtNLM"/>
    </source>
</evidence>
<comment type="caution">
    <text evidence="6">The sequence shown here is derived from an EMBL/GenBank/DDBJ whole genome shotgun (WGS) entry which is preliminary data.</text>
</comment>
<feature type="transmembrane region" description="Helical" evidence="5">
    <location>
        <begin position="12"/>
        <end position="36"/>
    </location>
</feature>
<keyword evidence="2 5" id="KW-0812">Transmembrane</keyword>
<accession>A0AAV3XAH9</accession>
<gene>
    <name evidence="6" type="ORF">MiSe_40080</name>
</gene>
<evidence type="ECO:0000313" key="6">
    <source>
        <dbReference type="EMBL" id="GET39244.1"/>
    </source>
</evidence>
<keyword evidence="7" id="KW-1185">Reference proteome</keyword>
<sequence>MEAQEQRKLLSALCHGAIFFSSTFVSVIIPIVILSVTSDSVVKQNAKEAINFHINLYIYAAICFFLIFVLIGFPLLIILGFVSLIMPIIAILQVLSEPDQPYRYPLIFRLV</sequence>
<dbReference type="AlphaFoldDB" id="A0AAV3XAH9"/>
<dbReference type="EMBL" id="BLAY01000061">
    <property type="protein sequence ID" value="GET39244.1"/>
    <property type="molecule type" value="Genomic_DNA"/>
</dbReference>
<proteinExistence type="predicted"/>
<dbReference type="Pfam" id="PF09685">
    <property type="entry name" value="MamF_MmsF"/>
    <property type="match status" value="1"/>
</dbReference>
<evidence type="ECO:0000256" key="5">
    <source>
        <dbReference type="SAM" id="Phobius"/>
    </source>
</evidence>
<name>A0AAV3XAH9_9CYAN</name>
<evidence type="ECO:0000256" key="4">
    <source>
        <dbReference type="ARBA" id="ARBA00023136"/>
    </source>
</evidence>
<dbReference type="InterPro" id="IPR019109">
    <property type="entry name" value="MamF_MmsF"/>
</dbReference>
<reference evidence="6" key="1">
    <citation type="submission" date="2019-10" db="EMBL/GenBank/DDBJ databases">
        <title>Draft genome sequece of Microseira wollei NIES-4236.</title>
        <authorList>
            <person name="Yamaguchi H."/>
            <person name="Suzuki S."/>
            <person name="Kawachi M."/>
        </authorList>
    </citation>
    <scope>NUCLEOTIDE SEQUENCE</scope>
    <source>
        <strain evidence="6">NIES-4236</strain>
    </source>
</reference>
<evidence type="ECO:0000313" key="7">
    <source>
        <dbReference type="Proteomes" id="UP001050975"/>
    </source>
</evidence>
<comment type="subcellular location">
    <subcellularLocation>
        <location evidence="1">Membrane</location>
        <topology evidence="1">Multi-pass membrane protein</topology>
    </subcellularLocation>
</comment>
<dbReference type="RefSeq" id="WP_226584408.1">
    <property type="nucleotide sequence ID" value="NZ_BLAY01000061.1"/>
</dbReference>
<keyword evidence="4 5" id="KW-0472">Membrane</keyword>
<organism evidence="6 7">
    <name type="scientific">Microseira wollei NIES-4236</name>
    <dbReference type="NCBI Taxonomy" id="2530354"/>
    <lineage>
        <taxon>Bacteria</taxon>
        <taxon>Bacillati</taxon>
        <taxon>Cyanobacteriota</taxon>
        <taxon>Cyanophyceae</taxon>
        <taxon>Oscillatoriophycideae</taxon>
        <taxon>Aerosakkonematales</taxon>
        <taxon>Aerosakkonemataceae</taxon>
        <taxon>Microseira</taxon>
    </lineage>
</organism>
<dbReference type="Proteomes" id="UP001050975">
    <property type="component" value="Unassembled WGS sequence"/>
</dbReference>
<protein>
    <recommendedName>
        <fullName evidence="8">DUF4870 domain-containing protein</fullName>
    </recommendedName>
</protein>
<evidence type="ECO:0000256" key="2">
    <source>
        <dbReference type="ARBA" id="ARBA00022692"/>
    </source>
</evidence>
<keyword evidence="3 5" id="KW-1133">Transmembrane helix</keyword>